<keyword evidence="2" id="KW-1185">Reference proteome</keyword>
<dbReference type="Proteomes" id="UP000030661">
    <property type="component" value="Unassembled WGS sequence"/>
</dbReference>
<reference evidence="1" key="1">
    <citation type="journal article" date="2015" name="PeerJ">
        <title>First genomic representation of candidate bacterial phylum KSB3 points to enhanced environmental sensing as a trigger of wastewater bulking.</title>
        <authorList>
            <person name="Sekiguchi Y."/>
            <person name="Ohashi A."/>
            <person name="Parks D.H."/>
            <person name="Yamauchi T."/>
            <person name="Tyson G.W."/>
            <person name="Hugenholtz P."/>
        </authorList>
    </citation>
    <scope>NUCLEOTIDE SEQUENCE [LARGE SCALE GENOMIC DNA]</scope>
</reference>
<dbReference type="HOGENOM" id="CLU_058196_4_2_0"/>
<accession>A0A0S6WBB7</accession>
<dbReference type="STRING" id="1499967.U27_02277"/>
<dbReference type="InterPro" id="IPR028082">
    <property type="entry name" value="Peripla_BP_I"/>
</dbReference>
<dbReference type="PANTHER" id="PTHR35271">
    <property type="entry name" value="ABC TRANSPORTER, SUBSTRATE-BINDING LIPOPROTEIN-RELATED"/>
    <property type="match status" value="1"/>
</dbReference>
<evidence type="ECO:0000313" key="2">
    <source>
        <dbReference type="Proteomes" id="UP000030661"/>
    </source>
</evidence>
<name>A0A0S6WBB7_VECG1</name>
<protein>
    <recommendedName>
        <fullName evidence="3">ABC transporter substrate binding protein</fullName>
    </recommendedName>
</protein>
<evidence type="ECO:0008006" key="3">
    <source>
        <dbReference type="Google" id="ProtNLM"/>
    </source>
</evidence>
<dbReference type="EMBL" id="DF820463">
    <property type="protein sequence ID" value="GAK55443.1"/>
    <property type="molecule type" value="Genomic_DNA"/>
</dbReference>
<dbReference type="InterPro" id="IPR007487">
    <property type="entry name" value="ABC_transpt-TYRBP-like"/>
</dbReference>
<dbReference type="PANTHER" id="PTHR35271:SF1">
    <property type="entry name" value="ABC TRANSPORTER, SUBSTRATE-BINDING LIPOPROTEIN"/>
    <property type="match status" value="1"/>
</dbReference>
<dbReference type="CDD" id="cd06325">
    <property type="entry name" value="PBP1_ABC_unchar_transporter"/>
    <property type="match status" value="1"/>
</dbReference>
<dbReference type="SUPFAM" id="SSF53822">
    <property type="entry name" value="Periplasmic binding protein-like I"/>
    <property type="match status" value="1"/>
</dbReference>
<organism evidence="1">
    <name type="scientific">Vecturithrix granuli</name>
    <dbReference type="NCBI Taxonomy" id="1499967"/>
    <lineage>
        <taxon>Bacteria</taxon>
        <taxon>Candidatus Moduliflexota</taxon>
        <taxon>Candidatus Vecturitrichia</taxon>
        <taxon>Candidatus Vecturitrichales</taxon>
        <taxon>Candidatus Vecturitrichaceae</taxon>
        <taxon>Candidatus Vecturithrix</taxon>
    </lineage>
</organism>
<evidence type="ECO:0000313" key="1">
    <source>
        <dbReference type="EMBL" id="GAK55443.1"/>
    </source>
</evidence>
<dbReference type="AlphaFoldDB" id="A0A0S6WBB7"/>
<dbReference type="Pfam" id="PF04392">
    <property type="entry name" value="ABC_sub_bind"/>
    <property type="match status" value="1"/>
</dbReference>
<sequence>MFLNSVTHFNQQRMKVFRQSKYRFDLLTSIALRLAYGIVILGVLTPGIQGWSAEPSTSRNVTIAIVQPQNVHAYQEAVNGFLTTLSANFSSSVNIMVYDSPEGLYKTLKPLSDSAEQTGIDLIVTIGTNATSEVSRTIQHLPIVFSMVLDPETVVQHRRDMVGASLNIPVELQLKFIKEILPAAKTVGVIYDPNRNTDYVQRLRAFAAPLRLEIKAFPVTSQKEIPQALNSVRAKTDVLLGIVDNTVYTSRTTEFIIRFTIQEQLPFIGLSLSYVKAGALCSLVFDNYDIGRQTAELAQKILTGVSPATLQITTPEKLDIALNLRTAKIVGVSIPKQIQRNAAIVYE</sequence>
<proteinExistence type="predicted"/>
<dbReference type="eggNOG" id="COG2984">
    <property type="taxonomic scope" value="Bacteria"/>
</dbReference>
<dbReference type="Gene3D" id="3.40.50.2300">
    <property type="match status" value="2"/>
</dbReference>
<gene>
    <name evidence="1" type="ORF">U27_02277</name>
</gene>